<proteinExistence type="predicted"/>
<protein>
    <submittedName>
        <fullName evidence="1">Uncharacterized protein</fullName>
    </submittedName>
</protein>
<name>A0A0E9WAE1_ANGAN</name>
<dbReference type="EMBL" id="GBXM01021331">
    <property type="protein sequence ID" value="JAH87246.1"/>
    <property type="molecule type" value="Transcribed_RNA"/>
</dbReference>
<dbReference type="AlphaFoldDB" id="A0A0E9WAE1"/>
<reference evidence="1" key="2">
    <citation type="journal article" date="2015" name="Fish Shellfish Immunol.">
        <title>Early steps in the European eel (Anguilla anguilla)-Vibrio vulnificus interaction in the gills: Role of the RtxA13 toxin.</title>
        <authorList>
            <person name="Callol A."/>
            <person name="Pajuelo D."/>
            <person name="Ebbesson L."/>
            <person name="Teles M."/>
            <person name="MacKenzie S."/>
            <person name="Amaro C."/>
        </authorList>
    </citation>
    <scope>NUCLEOTIDE SEQUENCE</scope>
</reference>
<accession>A0A0E9WAE1</accession>
<reference evidence="1" key="1">
    <citation type="submission" date="2014-11" db="EMBL/GenBank/DDBJ databases">
        <authorList>
            <person name="Amaro Gonzalez C."/>
        </authorList>
    </citation>
    <scope>NUCLEOTIDE SEQUENCE</scope>
</reference>
<organism evidence="1">
    <name type="scientific">Anguilla anguilla</name>
    <name type="common">European freshwater eel</name>
    <name type="synonym">Muraena anguilla</name>
    <dbReference type="NCBI Taxonomy" id="7936"/>
    <lineage>
        <taxon>Eukaryota</taxon>
        <taxon>Metazoa</taxon>
        <taxon>Chordata</taxon>
        <taxon>Craniata</taxon>
        <taxon>Vertebrata</taxon>
        <taxon>Euteleostomi</taxon>
        <taxon>Actinopterygii</taxon>
        <taxon>Neopterygii</taxon>
        <taxon>Teleostei</taxon>
        <taxon>Anguilliformes</taxon>
        <taxon>Anguillidae</taxon>
        <taxon>Anguilla</taxon>
    </lineage>
</organism>
<sequence>MTFRSTLLPASGLLFPSTRCISLDVTVALRGGGRVQSFLTRRAVVVSVLLI</sequence>
<evidence type="ECO:0000313" key="1">
    <source>
        <dbReference type="EMBL" id="JAH87246.1"/>
    </source>
</evidence>